<reference evidence="2" key="1">
    <citation type="submission" date="2016-01" db="EMBL/GenBank/DDBJ databases">
        <authorList>
            <person name="Mitreva M."/>
            <person name="Pepin K.H."/>
            <person name="Mihindukulasuriya K.A."/>
            <person name="Fulton R."/>
            <person name="Fronick C."/>
            <person name="O'Laughlin M."/>
            <person name="Miner T."/>
            <person name="Herter B."/>
            <person name="Rosa B.A."/>
            <person name="Cordes M."/>
            <person name="Tomlinson C."/>
            <person name="Wollam A."/>
            <person name="Palsikar V.B."/>
            <person name="Mardis E.R."/>
            <person name="Wilson R.K."/>
        </authorList>
    </citation>
    <scope>NUCLEOTIDE SEQUENCE [LARGE SCALE GENOMIC DNA]</scope>
    <source>
        <strain evidence="2">KA00182</strain>
    </source>
</reference>
<sequence>MNDLTTSQLDRQNILNNSIALKEIERELSNYTGGTIWQNQTWFTKEYLANFFKVDIRTIERIVESHYQELTLNGYKILTGEELASYKLTDINVGQTSRNLAIFSFRSFLNVAMLLQNSPIAKELRSQILDIVIDVLTEKAGGHRTYINQRDPNFLPAAFTTEKVRKSFTQALSQYVNMGPYKYEYFTNRVYKCIFLENATTYQKILRLKSKANLRDTMYSEVLTNIAAVETCIATEIAKQYESNGQQLTKEVVDIIIDDIAKNPMMSIYFESARRTMATLDKGLRDAYHGNLSEYISSVSSEEYERFLGEKSKSLEEQIKEHRDIFLRLKDK</sequence>
<name>A0A134CJN6_9FIRM</name>
<comment type="caution">
    <text evidence="1">The sequence shown here is derived from an EMBL/GenBank/DDBJ whole genome shotgun (WGS) entry which is preliminary data.</text>
</comment>
<keyword evidence="2" id="KW-1185">Reference proteome</keyword>
<gene>
    <name evidence="1" type="ORF">HMPREF3182_00412</name>
</gene>
<evidence type="ECO:0008006" key="3">
    <source>
        <dbReference type="Google" id="ProtNLM"/>
    </source>
</evidence>
<dbReference type="AlphaFoldDB" id="A0A134CJN6"/>
<evidence type="ECO:0000313" key="2">
    <source>
        <dbReference type="Proteomes" id="UP000070160"/>
    </source>
</evidence>
<accession>A0A134CJN6</accession>
<dbReference type="Proteomes" id="UP000070160">
    <property type="component" value="Unassembled WGS sequence"/>
</dbReference>
<protein>
    <recommendedName>
        <fullName evidence="3">DNA-binding protein</fullName>
    </recommendedName>
</protein>
<proteinExistence type="predicted"/>
<evidence type="ECO:0000313" key="1">
    <source>
        <dbReference type="EMBL" id="KXB92416.1"/>
    </source>
</evidence>
<dbReference type="RefSeq" id="WP_062485213.1">
    <property type="nucleotide sequence ID" value="NZ_KQ960931.1"/>
</dbReference>
<dbReference type="EMBL" id="LSDT01000012">
    <property type="protein sequence ID" value="KXB92416.1"/>
    <property type="molecule type" value="Genomic_DNA"/>
</dbReference>
<dbReference type="STRING" id="1588748.HMPREF3182_00412"/>
<organism evidence="1 2">
    <name type="scientific">Megasphaera hutchinsoni</name>
    <dbReference type="NCBI Taxonomy" id="1588748"/>
    <lineage>
        <taxon>Bacteria</taxon>
        <taxon>Bacillati</taxon>
        <taxon>Bacillota</taxon>
        <taxon>Negativicutes</taxon>
        <taxon>Veillonellales</taxon>
        <taxon>Veillonellaceae</taxon>
        <taxon>Megasphaera</taxon>
    </lineage>
</organism>